<dbReference type="Gene3D" id="3.40.630.30">
    <property type="match status" value="1"/>
</dbReference>
<protein>
    <recommendedName>
        <fullName evidence="3">GNAT family N-acetyltransferase</fullName>
    </recommendedName>
</protein>
<accession>A0ABU0BS82</accession>
<evidence type="ECO:0000313" key="2">
    <source>
        <dbReference type="Proteomes" id="UP001230207"/>
    </source>
</evidence>
<proteinExistence type="predicted"/>
<dbReference type="RefSeq" id="WP_307231439.1">
    <property type="nucleotide sequence ID" value="NZ_JAUSVF010000001.1"/>
</dbReference>
<comment type="caution">
    <text evidence="1">The sequence shown here is derived from an EMBL/GenBank/DDBJ whole genome shotgun (WGS) entry which is preliminary data.</text>
</comment>
<dbReference type="SUPFAM" id="SSF55729">
    <property type="entry name" value="Acyl-CoA N-acyltransferases (Nat)"/>
    <property type="match status" value="1"/>
</dbReference>
<sequence length="368" mass="40885">MLNELPRDGVVQPYRLGTDDPDVLRLRAAVWGKDHPHTDERFFEWLLRRNPVEAGSGSLIRQAGQVVAFAGLSPRMLLMNGTPLRTAHGLDLMVDPDLGGMLSGRYGFKVSDAWARQAREAGFAFGVVFPNVNSFRLLTSGRLKWQVVLEPHLRARPLRGFASKETILARIPAWMTHVSTTTLVAGLDVLQSLKRNPKGRAIDLGQADERLDALWQRAAGHIQTGFVRDQAYVNWRYFAHPLYKYRVHAWEVDGRLTAFLVTTTREILGLKSLLIVDALSEDGNPAALSALIRHASHKGAREGMELCVAQSCQGNLLDRALAKSGFFAVPQKYNPKRFFLAGLVLSPEAEGALKTGGWHFTWGDMDVV</sequence>
<gene>
    <name evidence="1" type="ORF">QO002_003242</name>
</gene>
<reference evidence="1 2" key="1">
    <citation type="submission" date="2023-07" db="EMBL/GenBank/DDBJ databases">
        <title>Genomic Encyclopedia of Type Strains, Phase IV (KMG-IV): sequencing the most valuable type-strain genomes for metagenomic binning, comparative biology and taxonomic classification.</title>
        <authorList>
            <person name="Goeker M."/>
        </authorList>
    </citation>
    <scope>NUCLEOTIDE SEQUENCE [LARGE SCALE GENOMIC DNA]</scope>
    <source>
        <strain evidence="1 2">DSM 1112</strain>
    </source>
</reference>
<dbReference type="EMBL" id="JAUSVF010000001">
    <property type="protein sequence ID" value="MDQ0321104.1"/>
    <property type="molecule type" value="Genomic_DNA"/>
</dbReference>
<name>A0ABU0BS82_9HYPH</name>
<evidence type="ECO:0008006" key="3">
    <source>
        <dbReference type="Google" id="ProtNLM"/>
    </source>
</evidence>
<evidence type="ECO:0000313" key="1">
    <source>
        <dbReference type="EMBL" id="MDQ0321104.1"/>
    </source>
</evidence>
<keyword evidence="2" id="KW-1185">Reference proteome</keyword>
<dbReference type="Proteomes" id="UP001230207">
    <property type="component" value="Unassembled WGS sequence"/>
</dbReference>
<dbReference type="InterPro" id="IPR016181">
    <property type="entry name" value="Acyl_CoA_acyltransferase"/>
</dbReference>
<organism evidence="1 2">
    <name type="scientific">Pararhizobium capsulatum DSM 1112</name>
    <dbReference type="NCBI Taxonomy" id="1121113"/>
    <lineage>
        <taxon>Bacteria</taxon>
        <taxon>Pseudomonadati</taxon>
        <taxon>Pseudomonadota</taxon>
        <taxon>Alphaproteobacteria</taxon>
        <taxon>Hyphomicrobiales</taxon>
        <taxon>Rhizobiaceae</taxon>
        <taxon>Rhizobium/Agrobacterium group</taxon>
        <taxon>Pararhizobium</taxon>
    </lineage>
</organism>